<keyword evidence="4" id="KW-1185">Reference proteome</keyword>
<accession>A0A0N1NZF6</accession>
<dbReference type="AlphaFoldDB" id="A0A0N1NZF6"/>
<organism evidence="3 4">
    <name type="scientific">Cyphellophora attinorum</name>
    <dbReference type="NCBI Taxonomy" id="1664694"/>
    <lineage>
        <taxon>Eukaryota</taxon>
        <taxon>Fungi</taxon>
        <taxon>Dikarya</taxon>
        <taxon>Ascomycota</taxon>
        <taxon>Pezizomycotina</taxon>
        <taxon>Eurotiomycetes</taxon>
        <taxon>Chaetothyriomycetidae</taxon>
        <taxon>Chaetothyriales</taxon>
        <taxon>Cyphellophoraceae</taxon>
        <taxon>Cyphellophora</taxon>
    </lineage>
</organism>
<sequence length="371" mass="40218">MEIPGSWPESPTSGNGEDSNDPSGMGYTDNEGDAFSEPNTTVEYSVNKGDDVDPADEPIDGTLGQAHSARSNAATKSSPSSQSDGTTTPPTNASVSATAEDQSQIHPHQIQSAMTRLQIGEDPRSAADAAAHTALEGSVAPFLPSHPLIARLQQHQTTSSTSNATAMEALEALHSREISWLQQQHEDSTARMRDELRDLRVENHELEIELRRHERTIADKDQQIFHLTSSGQPHPTEACALCGRVGDRYAGDAEEPVKDKASGSNRKARETPSNGKSWDDDPTTYTLPTRRAPDHHHNKAARIEAMIRRRDGRPKPGDKELIEWECSSDDEEVQAGKIDTEADPDDEDGNDGWAADGALSMRGTTNSSGGW</sequence>
<gene>
    <name evidence="3" type="ORF">AB675_3991</name>
</gene>
<reference evidence="3 4" key="1">
    <citation type="submission" date="2015-06" db="EMBL/GenBank/DDBJ databases">
        <title>Draft genome of the ant-associated black yeast Phialophora attae CBS 131958.</title>
        <authorList>
            <person name="Moreno L.F."/>
            <person name="Stielow B.J."/>
            <person name="de Hoog S."/>
            <person name="Vicente V.A."/>
            <person name="Weiss V.A."/>
            <person name="de Vries M."/>
            <person name="Cruz L.M."/>
            <person name="Souza E.M."/>
        </authorList>
    </citation>
    <scope>NUCLEOTIDE SEQUENCE [LARGE SCALE GENOMIC DNA]</scope>
    <source>
        <strain evidence="3 4">CBS 131958</strain>
    </source>
</reference>
<feature type="region of interest" description="Disordered" evidence="2">
    <location>
        <begin position="1"/>
        <end position="131"/>
    </location>
</feature>
<evidence type="ECO:0000313" key="4">
    <source>
        <dbReference type="Proteomes" id="UP000038010"/>
    </source>
</evidence>
<feature type="compositionally biased region" description="Polar residues" evidence="2">
    <location>
        <begin position="362"/>
        <end position="371"/>
    </location>
</feature>
<dbReference type="EMBL" id="LFJN01000023">
    <property type="protein sequence ID" value="KPI37552.1"/>
    <property type="molecule type" value="Genomic_DNA"/>
</dbReference>
<feature type="coiled-coil region" evidence="1">
    <location>
        <begin position="189"/>
        <end position="223"/>
    </location>
</feature>
<name>A0A0N1NZF6_9EURO</name>
<comment type="caution">
    <text evidence="3">The sequence shown here is derived from an EMBL/GenBank/DDBJ whole genome shotgun (WGS) entry which is preliminary data.</text>
</comment>
<protein>
    <submittedName>
        <fullName evidence="3">Uncharacterized protein</fullName>
    </submittedName>
</protein>
<dbReference type="Proteomes" id="UP000038010">
    <property type="component" value="Unassembled WGS sequence"/>
</dbReference>
<evidence type="ECO:0000313" key="3">
    <source>
        <dbReference type="EMBL" id="KPI37552.1"/>
    </source>
</evidence>
<dbReference type="RefSeq" id="XP_017997515.1">
    <property type="nucleotide sequence ID" value="XM_018144093.1"/>
</dbReference>
<evidence type="ECO:0000256" key="1">
    <source>
        <dbReference type="SAM" id="Coils"/>
    </source>
</evidence>
<keyword evidence="1" id="KW-0175">Coiled coil</keyword>
<dbReference type="VEuPathDB" id="FungiDB:AB675_3991"/>
<feature type="region of interest" description="Disordered" evidence="2">
    <location>
        <begin position="253"/>
        <end position="371"/>
    </location>
</feature>
<feature type="compositionally biased region" description="Basic and acidic residues" evidence="2">
    <location>
        <begin position="301"/>
        <end position="322"/>
    </location>
</feature>
<dbReference type="GeneID" id="28735973"/>
<feature type="compositionally biased region" description="Acidic residues" evidence="2">
    <location>
        <begin position="341"/>
        <end position="350"/>
    </location>
</feature>
<proteinExistence type="predicted"/>
<evidence type="ECO:0000256" key="2">
    <source>
        <dbReference type="SAM" id="MobiDB-lite"/>
    </source>
</evidence>
<feature type="compositionally biased region" description="Polar residues" evidence="2">
    <location>
        <begin position="68"/>
        <end position="115"/>
    </location>
</feature>